<proteinExistence type="predicted"/>
<dbReference type="Pfam" id="PF01609">
    <property type="entry name" value="DDE_Tnp_1"/>
    <property type="match status" value="1"/>
</dbReference>
<dbReference type="NCBIfam" id="NF033591">
    <property type="entry name" value="transpos_IS4_2"/>
    <property type="match status" value="1"/>
</dbReference>
<evidence type="ECO:0000313" key="3">
    <source>
        <dbReference type="EMBL" id="EHL29062.1"/>
    </source>
</evidence>
<keyword evidence="4" id="KW-1185">Reference proteome</keyword>
<dbReference type="EMBL" id="JH413850">
    <property type="protein sequence ID" value="EHL29062.1"/>
    <property type="molecule type" value="Genomic_DNA"/>
</dbReference>
<dbReference type="InterPro" id="IPR012337">
    <property type="entry name" value="RNaseH-like_sf"/>
</dbReference>
<dbReference type="InterPro" id="IPR002559">
    <property type="entry name" value="Transposase_11"/>
</dbReference>
<feature type="domain" description="Transposase IS4-like" evidence="2">
    <location>
        <begin position="104"/>
        <end position="295"/>
    </location>
</feature>
<keyword evidence="1" id="KW-0472">Membrane</keyword>
<keyword evidence="1" id="KW-1133">Transmembrane helix</keyword>
<name>G9EUR2_9GAMM</name>
<dbReference type="STRING" id="658187.LDG_9061"/>
<dbReference type="Proteomes" id="UP000002770">
    <property type="component" value="Unassembled WGS sequence"/>
</dbReference>
<evidence type="ECO:0000313" key="4">
    <source>
        <dbReference type="Proteomes" id="UP000002770"/>
    </source>
</evidence>
<reference evidence="3 4" key="1">
    <citation type="journal article" date="2011" name="BMC Genomics">
        <title>Insight into cross-talk between intra-amoebal pathogens.</title>
        <authorList>
            <person name="Gimenez G."/>
            <person name="Bertelli C."/>
            <person name="Moliner C."/>
            <person name="Robert C."/>
            <person name="Raoult D."/>
            <person name="Fournier P.E."/>
            <person name="Greub G."/>
        </authorList>
    </citation>
    <scope>NUCLEOTIDE SEQUENCE [LARGE SCALE GENOMIC DNA]</scope>
    <source>
        <strain evidence="3 4">LLAP12</strain>
    </source>
</reference>
<accession>G9EUR2</accession>
<evidence type="ECO:0000259" key="2">
    <source>
        <dbReference type="Pfam" id="PF01609"/>
    </source>
</evidence>
<gene>
    <name evidence="3" type="ORF">LDG_9061</name>
</gene>
<evidence type="ECO:0000256" key="1">
    <source>
        <dbReference type="SAM" id="Phobius"/>
    </source>
</evidence>
<dbReference type="GO" id="GO:0006313">
    <property type="term" value="P:DNA transposition"/>
    <property type="evidence" value="ECO:0007669"/>
    <property type="project" value="InterPro"/>
</dbReference>
<dbReference type="AlphaFoldDB" id="G9EUR2"/>
<dbReference type="HOGENOM" id="CLU_058184_2_0_6"/>
<dbReference type="GO" id="GO:0003677">
    <property type="term" value="F:DNA binding"/>
    <property type="evidence" value="ECO:0007669"/>
    <property type="project" value="InterPro"/>
</dbReference>
<feature type="transmembrane region" description="Helical" evidence="1">
    <location>
        <begin position="105"/>
        <end position="125"/>
    </location>
</feature>
<keyword evidence="1" id="KW-0812">Transmembrane</keyword>
<dbReference type="InParanoid" id="G9EUR2"/>
<dbReference type="SUPFAM" id="SSF53098">
    <property type="entry name" value="Ribonuclease H-like"/>
    <property type="match status" value="1"/>
</dbReference>
<feature type="transmembrane region" description="Helical" evidence="1">
    <location>
        <begin position="63"/>
        <end position="85"/>
    </location>
</feature>
<dbReference type="RefSeq" id="WP_006872916.1">
    <property type="nucleotide sequence ID" value="NZ_JH413850.1"/>
</dbReference>
<dbReference type="GO" id="GO:0004803">
    <property type="term" value="F:transposase activity"/>
    <property type="evidence" value="ECO:0007669"/>
    <property type="project" value="InterPro"/>
</dbReference>
<dbReference type="InterPro" id="IPR047658">
    <property type="entry name" value="IS4-like_transpos"/>
</dbReference>
<protein>
    <recommendedName>
        <fullName evidence="2">Transposase IS4-like domain-containing protein</fullName>
    </recommendedName>
</protein>
<dbReference type="eggNOG" id="COG3385">
    <property type="taxonomic scope" value="Bacteria"/>
</dbReference>
<organism evidence="3 4">
    <name type="scientific">Legionella drancourtii LLAP12</name>
    <dbReference type="NCBI Taxonomy" id="658187"/>
    <lineage>
        <taxon>Bacteria</taxon>
        <taxon>Pseudomonadati</taxon>
        <taxon>Pseudomonadota</taxon>
        <taxon>Gammaproteobacteria</taxon>
        <taxon>Legionellales</taxon>
        <taxon>Legionellaceae</taxon>
        <taxon>Legionella</taxon>
    </lineage>
</organism>
<dbReference type="OrthoDB" id="1091931at2"/>
<sequence length="329" mass="38064">MDHINELIVILNASFNWNKARVTCFAKMLLALLTTRTVNLNKIACSMSSKAEQTSRYRRLQRFFAEFTIDFEMIAGFIFRLFFVTDGHWYLTMDRTNWQWGKSNINMLTLGIAFKGIAIPIYWTLLDKKGNSDTQERIALVQKFIHSFGKSCIAGLLADREFIGAEWFGWLIAEHIPFWIRVKDNLLTTDSRGRPIKVKMLFRNLPLNHEHSLYGKRSILGHELFVAGLRLPDNDYLIIVTPDFPGLAVSKYALRWEIETLFSCLKGRGFNFEDTHITAPDRVNKLMALLAIAFCWCYKMGEWCHEVKPILIHKAKEIWNSAATEILCA</sequence>